<dbReference type="InterPro" id="IPR006645">
    <property type="entry name" value="NGN-like_dom"/>
</dbReference>
<dbReference type="InterPro" id="IPR036735">
    <property type="entry name" value="NGN_dom_sf"/>
</dbReference>
<dbReference type="Proteomes" id="UP001595632">
    <property type="component" value="Unassembled WGS sequence"/>
</dbReference>
<keyword evidence="1" id="KW-0804">Transcription</keyword>
<keyword evidence="4" id="KW-1185">Reference proteome</keyword>
<accession>A0ABV7GYN3</accession>
<proteinExistence type="predicted"/>
<evidence type="ECO:0000313" key="4">
    <source>
        <dbReference type="Proteomes" id="UP001595632"/>
    </source>
</evidence>
<dbReference type="Pfam" id="PF02357">
    <property type="entry name" value="NusG"/>
    <property type="match status" value="1"/>
</dbReference>
<gene>
    <name evidence="3" type="ORF">ACFOGP_21525</name>
</gene>
<evidence type="ECO:0000313" key="3">
    <source>
        <dbReference type="EMBL" id="MFC3145315.1"/>
    </source>
</evidence>
<comment type="caution">
    <text evidence="3">The sequence shown here is derived from an EMBL/GenBank/DDBJ whole genome shotgun (WGS) entry which is preliminary data.</text>
</comment>
<dbReference type="EMBL" id="JBHRTB010000010">
    <property type="protein sequence ID" value="MFC3145315.1"/>
    <property type="molecule type" value="Genomic_DNA"/>
</dbReference>
<dbReference type="CDD" id="cd06091">
    <property type="entry name" value="KOW_NusG"/>
    <property type="match status" value="1"/>
</dbReference>
<reference evidence="4" key="1">
    <citation type="journal article" date="2019" name="Int. J. Syst. Evol. Microbiol.">
        <title>The Global Catalogue of Microorganisms (GCM) 10K type strain sequencing project: providing services to taxonomists for standard genome sequencing and annotation.</title>
        <authorList>
            <consortium name="The Broad Institute Genomics Platform"/>
            <consortium name="The Broad Institute Genome Sequencing Center for Infectious Disease"/>
            <person name="Wu L."/>
            <person name="Ma J."/>
        </authorList>
    </citation>
    <scope>NUCLEOTIDE SEQUENCE [LARGE SCALE GENOMIC DNA]</scope>
    <source>
        <strain evidence="4">KCTC 52366</strain>
    </source>
</reference>
<name>A0ABV7GYN3_9RHOB</name>
<feature type="domain" description="NusG-like N-terminal" evidence="2">
    <location>
        <begin position="31"/>
        <end position="88"/>
    </location>
</feature>
<dbReference type="RefSeq" id="WP_275635131.1">
    <property type="nucleotide sequence ID" value="NZ_JARGYD010000020.1"/>
</dbReference>
<dbReference type="Gene3D" id="3.30.70.940">
    <property type="entry name" value="NusG, N-terminal domain"/>
    <property type="match status" value="1"/>
</dbReference>
<organism evidence="3 4">
    <name type="scientific">Psychromarinibacter halotolerans</name>
    <dbReference type="NCBI Taxonomy" id="1775175"/>
    <lineage>
        <taxon>Bacteria</taxon>
        <taxon>Pseudomonadati</taxon>
        <taxon>Pseudomonadota</taxon>
        <taxon>Alphaproteobacteria</taxon>
        <taxon>Rhodobacterales</taxon>
        <taxon>Paracoccaceae</taxon>
        <taxon>Psychromarinibacter</taxon>
    </lineage>
</organism>
<evidence type="ECO:0000256" key="1">
    <source>
        <dbReference type="ARBA" id="ARBA00023163"/>
    </source>
</evidence>
<evidence type="ECO:0000259" key="2">
    <source>
        <dbReference type="Pfam" id="PF02357"/>
    </source>
</evidence>
<protein>
    <submittedName>
        <fullName evidence="3">Transcription termination/antitermination protein NusG</fullName>
    </submittedName>
</protein>
<sequence length="205" mass="23083">MTRHWLEVEVGDVAEPGDRDGREIVRLGVPRWYALRCRPQRENAAERWLSERGVYAFHPVTSRVTQVKGTRREVTSCYLPGYVFARFPGEPVGHRVLGSPFISDALRTSSGQWGILGVSKLRRLHDMRRVDQAIRQRQGLEAKKLRAARQLKSGDRALFKAGVFAGFDCEIVAVDKWNGAKVRLELFGREALVSASPDDLVKLSG</sequence>
<dbReference type="SUPFAM" id="SSF82679">
    <property type="entry name" value="N-utilization substance G protein NusG, N-terminal domain"/>
    <property type="match status" value="1"/>
</dbReference>